<feature type="signal peptide" evidence="1">
    <location>
        <begin position="1"/>
        <end position="19"/>
    </location>
</feature>
<keyword evidence="1" id="KW-0732">Signal</keyword>
<dbReference type="Pfam" id="PF11306">
    <property type="entry name" value="DUF3108"/>
    <property type="match status" value="1"/>
</dbReference>
<gene>
    <name evidence="2" type="ORF">ACFFI0_04290</name>
</gene>
<proteinExistence type="predicted"/>
<dbReference type="RefSeq" id="WP_130855137.1">
    <property type="nucleotide sequence ID" value="NZ_JBHLWO010000001.1"/>
</dbReference>
<reference evidence="2 3" key="1">
    <citation type="submission" date="2024-09" db="EMBL/GenBank/DDBJ databases">
        <authorList>
            <person name="Sun Q."/>
            <person name="Mori K."/>
        </authorList>
    </citation>
    <scope>NUCLEOTIDE SEQUENCE [LARGE SCALE GENOMIC DNA]</scope>
    <source>
        <strain evidence="2 3">CCM 7765</strain>
    </source>
</reference>
<dbReference type="EMBL" id="JBHLWO010000001">
    <property type="protein sequence ID" value="MFC0317512.1"/>
    <property type="molecule type" value="Genomic_DNA"/>
</dbReference>
<evidence type="ECO:0000256" key="1">
    <source>
        <dbReference type="SAM" id="SignalP"/>
    </source>
</evidence>
<protein>
    <submittedName>
        <fullName evidence="2">DUF3108 domain-containing protein</fullName>
    </submittedName>
</protein>
<sequence length="258" mass="29575">MKKLLAVIISVTFSAHVSAQVLPYLKKGVFQPGEELTYKLKYGFISAAEGVLKVLPSDLTFDGKPTYHLTAVGKTSKAFSIFYNIRDQYDSYIDQKTYLPYFFSEDIKEGKYRRNDKIRFYQDKKKIEATRGNFTAKESQTFDLLSAYYFSRTLDLSNIKEGESFKLSYFLKDSLAYLYITYLGKENIKTPLGTFRCLRFSPSLEPGRVFKKDSKLHLWVTDDDNRIPVKAQVDILIGAVTLELTGAKGLKYPLKTTK</sequence>
<evidence type="ECO:0000313" key="2">
    <source>
        <dbReference type="EMBL" id="MFC0317512.1"/>
    </source>
</evidence>
<evidence type="ECO:0000313" key="3">
    <source>
        <dbReference type="Proteomes" id="UP001589774"/>
    </source>
</evidence>
<dbReference type="Proteomes" id="UP001589774">
    <property type="component" value="Unassembled WGS sequence"/>
</dbReference>
<comment type="caution">
    <text evidence="2">The sequence shown here is derived from an EMBL/GenBank/DDBJ whole genome shotgun (WGS) entry which is preliminary data.</text>
</comment>
<name>A0ABV6HFW0_9SPHI</name>
<accession>A0ABV6HFW0</accession>
<dbReference type="InterPro" id="IPR021457">
    <property type="entry name" value="DUF3108"/>
</dbReference>
<organism evidence="2 3">
    <name type="scientific">Olivibacter oleidegradans</name>
    <dbReference type="NCBI Taxonomy" id="760123"/>
    <lineage>
        <taxon>Bacteria</taxon>
        <taxon>Pseudomonadati</taxon>
        <taxon>Bacteroidota</taxon>
        <taxon>Sphingobacteriia</taxon>
        <taxon>Sphingobacteriales</taxon>
        <taxon>Sphingobacteriaceae</taxon>
        <taxon>Olivibacter</taxon>
    </lineage>
</organism>
<feature type="chain" id="PRO_5046594478" evidence="1">
    <location>
        <begin position="20"/>
        <end position="258"/>
    </location>
</feature>
<keyword evidence="3" id="KW-1185">Reference proteome</keyword>